<dbReference type="Gene3D" id="2.60.120.200">
    <property type="match status" value="2"/>
</dbReference>
<dbReference type="SUPFAM" id="SSF103647">
    <property type="entry name" value="TSP type-3 repeat"/>
    <property type="match status" value="1"/>
</dbReference>
<name>A0AAQ3L5U3_9BACT</name>
<dbReference type="Proteomes" id="UP001304300">
    <property type="component" value="Chromosome"/>
</dbReference>
<dbReference type="KEGG" id="puo:RZN69_12020"/>
<dbReference type="PANTHER" id="PTHR37467">
    <property type="entry name" value="EXPORTED CALCIUM-BINDING GLYCOPROTEIN-RELATED"/>
    <property type="match status" value="1"/>
</dbReference>
<evidence type="ECO:0000256" key="1">
    <source>
        <dbReference type="ARBA" id="ARBA00004613"/>
    </source>
</evidence>
<keyword evidence="2" id="KW-0964">Secreted</keyword>
<dbReference type="Pfam" id="PF18884">
    <property type="entry name" value="TSP3_bac"/>
    <property type="match status" value="4"/>
</dbReference>
<comment type="subcellular location">
    <subcellularLocation>
        <location evidence="1">Secreted</location>
    </subcellularLocation>
</comment>
<feature type="region of interest" description="Disordered" evidence="5">
    <location>
        <begin position="2051"/>
        <end position="2075"/>
    </location>
</feature>
<dbReference type="InterPro" id="IPR013320">
    <property type="entry name" value="ConA-like_dom_sf"/>
</dbReference>
<organism evidence="6 7">
    <name type="scientific">Rubellicoccus peritrichatus</name>
    <dbReference type="NCBI Taxonomy" id="3080537"/>
    <lineage>
        <taxon>Bacteria</taxon>
        <taxon>Pseudomonadati</taxon>
        <taxon>Verrucomicrobiota</taxon>
        <taxon>Opitutia</taxon>
        <taxon>Puniceicoccales</taxon>
        <taxon>Cerasicoccaceae</taxon>
        <taxon>Rubellicoccus</taxon>
    </lineage>
</organism>
<feature type="compositionally biased region" description="Acidic residues" evidence="5">
    <location>
        <begin position="1360"/>
        <end position="1375"/>
    </location>
</feature>
<reference evidence="6 7" key="1">
    <citation type="submission" date="2023-10" db="EMBL/GenBank/DDBJ databases">
        <title>Rubellicoccus peritrichatus gen. nov., sp. nov., isolated from an algae of coral reef tank.</title>
        <authorList>
            <person name="Luo J."/>
        </authorList>
    </citation>
    <scope>NUCLEOTIDE SEQUENCE [LARGE SCALE GENOMIC DNA]</scope>
    <source>
        <strain evidence="6 7">CR14</strain>
    </source>
</reference>
<gene>
    <name evidence="6" type="ORF">RZN69_12020</name>
</gene>
<evidence type="ECO:0000256" key="5">
    <source>
        <dbReference type="SAM" id="MobiDB-lite"/>
    </source>
</evidence>
<dbReference type="InterPro" id="IPR028974">
    <property type="entry name" value="TSP_type-3_rpt"/>
</dbReference>
<dbReference type="InterPro" id="IPR059100">
    <property type="entry name" value="TSP3_bac"/>
</dbReference>
<evidence type="ECO:0000256" key="3">
    <source>
        <dbReference type="ARBA" id="ARBA00022729"/>
    </source>
</evidence>
<dbReference type="PROSITE" id="PS00018">
    <property type="entry name" value="EF_HAND_1"/>
    <property type="match status" value="3"/>
</dbReference>
<dbReference type="RefSeq" id="WP_317831202.1">
    <property type="nucleotide sequence ID" value="NZ_CP136920.1"/>
</dbReference>
<sequence>MIRVGSAALGISLMLFSICLQGQVSLPYSTDFEVSEGYLGGSGLATAPWLSTDIQVFVSEDAFSSGGQSVLLAADSSEFLVGSFSGTEQLNPIFVDFYLKPAAGTFDSLPSMASADSSALTSLVDDGGVGFFYVVSGDGNGGGEWQRVPTQFSLIEGVSENWVRFTYRLNYATKTWDLYLDEKLVATDIRFVNDFLTQFSEIRIKGGGLAPVYFDFFYAGSENPIFNDTDRDGISDDYEIANSLDLFQDDRYGDADFDGIPNIQEFLRDLEAGDPDTDNDGMPDGWEVASGADPLTPDDYQLSELPFAEGFENHTQTGITSSGGWRYDGELEPIITIDEVSSGSYAAKITGGDQEPVELYNLFSAEPQQVVWVDFSIRSGVLTTIPELKSKTSAGFYFGEEGILQAFDGSVLPLGAWKTLDHESVETEWQRITVRLNYTTQRWSLYLNGLRVASDFGFANPVPYFSSFGLVEQARSTSYLDDVSISYDEPDGLDDDGDGLANSAEDINRNGLVDLGETDPNLWDTDGDGLSDGYPANLQVWLIAESGVVLDAVNGVESWANQAVSGGDVTQTSASEQPVLVSDALGGKPVVRFDGVDDFLEGDAGFDAGPEDFTMILVHSRVGGHDKASPLSFSTQSGSTGAPLLRYGPEANQFGINAVGVSADGTYVDLGASYEGRFYISSVTRSGGVYGSGSTIKLRSLTDGETHVASGTQTWISDSNTGFSIGKKAFGTTHFFGGDIAEVRIYKGVLGEEELVQIEQNLATTYGLSLDQDVDGLPDDWERTIFGSLDEDAWADPDGDGVNTWREYNLGTHANAFDDFDFISKNPALKLWLNIAQGVDTDASGYVASWFDLSGNGNTATQSDSSRQPLLTAFDSEGQRFVRFDGVDDFLSGSSNFDPGADDFTLIAVTAQRPENGLSATFSYSTTDAAIGSPLLRWNRPEAGDFGINEVGVSTAGAFVSLPEGKRNDLMIVSARRVGGTTGGLNDTLKIRTLGELHTLESESSQAWSSGASESYYVGRKKYSDAGNNDYFAGDVVEILAFDTSLSDTELQEIEEYLGEKYDIELDVDADGLADAIERQYFTDLSESPDGDYDLDGLSNIREINLSMDPTVADELGPVLGESSLVAWFDTAIGLELDDQNKVSAWADQSGLLHVLSQSETVARPDVDTSSESFSSVYFDGTDDFLSGDLGFDPASGDFTVFVVHQRSGGHDKAAIFSFNLDSGITGAPLLRWGPNPNELGINNVGVGPEGAYLDLGSNYQNRFFVTSVSRSGGAVNGQDGLLQIDSEGYLGTFSSQATQSWASGQSSIFALGKKNATSGHFLGGNIAEVIVFNESLSVISRKDIRRYLVQKYNLSSDLDGDGIDNAEEDADLDGTVDTGETDPLNSDTDGDGVVDGLELLFNRDPLIADAQKRPEPDSDGNIEWKVEFEVAEGYVVGDINGQNGWLAGSSATVTNLSAGSGEQSLSISGEHALAFIYAGWFDVPDLWISFQADLLPTSLPETIEPENPTSAVFALNSSRKLVAWNNELNEWHVDTRSIDALEEGWHDYAVNLNYADKTWNLLLDGEVVFWELPFLNPDVPHFARFLIRNLPDTPDEDATFVDTIIISNREPLGLDFDGDGMINDFERQYDFLDEFDGADGEADYDGDGLVNYLEYLHGTLIDSEDSDSDNLSDYFEVYYGLNPLDPSDVSLDSDGDGMPDWWELGNGLQAYVADGSEDTDSDGLINAEEFSWQTNPNSIDTDVDGWTDGFEVAQGYNPNSAESLPLDSDDDGASDDEEVLAGTGSSDAGSFVTSQIAQFSFNDSLIGEGGEAPTGYSGFDYVSGFSGSGILMHGADKLEFQSNASLSRYQGTIAFWYKPVWESGELVTTKIWRSLFEIGNWRSKYTPPYLGIVLHRETRLLGIRQHDGTGGVTGGNINLLYTPIQWESDKWYHLAVTYDETKLKLYIDGLLAFEISRYPFTGIPNPMRFSDVGGVFDEFSTYNYVLGESDILTIYNTDNDADGLPDVWEYNTFGDLTTTDDPSADADNDGLTNQVEAGLRTNGLLADTDGDNLSDFDEANDYGTNPLSGDSDGDGLDDALEVALGSDPLSTDTDADAIDDYMEYFLGTDLLSENVLTNIVSMGGASAREQLGEWYTSAGQIVTREERGKLTYDFFIPESDVYRVEVKGWQNNQSVNSEHSDFTKIKEISLSVDDVLISEFSINQAYGNDEYGRALTMWLEAGEHSLSLLFADIINADPFLVIESINIQKIDGPDEDNDGVKDWVSNLLEGTNYTLPHSLQSHVSPAFVEGKTRFRELLPSLSVGTPAMAPDFCWYSYLPLNSSTDPTPLSVAFENNGLVSDIAVEWIAKNVFDEGEITIQAGDTLRLKMEDSSQLEGDSSILALGNSSVLSSGEVLDVLFDTAGSFDIIGTQGETVSTLTVKVIDYEFGFAAKAAKTRRLRNNVISPLPSELYAQFDEELGGVDDTNHYDVTPIEAWDFPFIARITESGAVASSTMINAFDLTYSNESHLSILEVYSDGSQLVQGVMFEKNLPASIRIELDIFVSGVVFEDGTTVKDVTLDDFDELGRYFYRFIRGANVGASVCHRTKLYDGSTYLGAIGE</sequence>
<dbReference type="EMBL" id="CP136920">
    <property type="protein sequence ID" value="WOO39342.1"/>
    <property type="molecule type" value="Genomic_DNA"/>
</dbReference>
<keyword evidence="3" id="KW-0732">Signal</keyword>
<feature type="region of interest" description="Disordered" evidence="5">
    <location>
        <begin position="1360"/>
        <end position="1390"/>
    </location>
</feature>
<dbReference type="Pfam" id="PF13385">
    <property type="entry name" value="Laminin_G_3"/>
    <property type="match status" value="1"/>
</dbReference>
<feature type="compositionally biased region" description="Acidic residues" evidence="5">
    <location>
        <begin position="2051"/>
        <end position="2061"/>
    </location>
</feature>
<feature type="region of interest" description="Disordered" evidence="5">
    <location>
        <begin position="1758"/>
        <end position="1788"/>
    </location>
</feature>
<evidence type="ECO:0000256" key="4">
    <source>
        <dbReference type="ARBA" id="ARBA00022837"/>
    </source>
</evidence>
<protein>
    <submittedName>
        <fullName evidence="6">LamG-like jellyroll fold domain-containing protein</fullName>
    </submittedName>
</protein>
<feature type="compositionally biased region" description="Acidic residues" evidence="5">
    <location>
        <begin position="1768"/>
        <end position="1780"/>
    </location>
</feature>
<dbReference type="InterPro" id="IPR053180">
    <property type="entry name" value="Ca-binding_acidic-repeat"/>
</dbReference>
<evidence type="ECO:0000313" key="7">
    <source>
        <dbReference type="Proteomes" id="UP001304300"/>
    </source>
</evidence>
<proteinExistence type="predicted"/>
<evidence type="ECO:0000256" key="2">
    <source>
        <dbReference type="ARBA" id="ARBA00022525"/>
    </source>
</evidence>
<keyword evidence="7" id="KW-1185">Reference proteome</keyword>
<evidence type="ECO:0000313" key="6">
    <source>
        <dbReference type="EMBL" id="WOO39342.1"/>
    </source>
</evidence>
<dbReference type="InterPro" id="IPR018247">
    <property type="entry name" value="EF_Hand_1_Ca_BS"/>
</dbReference>
<dbReference type="SUPFAM" id="SSF49899">
    <property type="entry name" value="Concanavalin A-like lectins/glucanases"/>
    <property type="match status" value="2"/>
</dbReference>
<accession>A0AAQ3L5U3</accession>
<dbReference type="GO" id="GO:0005509">
    <property type="term" value="F:calcium ion binding"/>
    <property type="evidence" value="ECO:0007669"/>
    <property type="project" value="InterPro"/>
</dbReference>
<keyword evidence="4" id="KW-0106">Calcium</keyword>
<dbReference type="PANTHER" id="PTHR37467:SF1">
    <property type="entry name" value="EXPORTED CALCIUM-BINDING GLYCOPROTEIN"/>
    <property type="match status" value="1"/>
</dbReference>